<dbReference type="AlphaFoldDB" id="A0A0F9B970"/>
<comment type="caution">
    <text evidence="1">The sequence shown here is derived from an EMBL/GenBank/DDBJ whole genome shotgun (WGS) entry which is preliminary data.</text>
</comment>
<dbReference type="EMBL" id="LAZR01053326">
    <property type="protein sequence ID" value="KKK80991.1"/>
    <property type="molecule type" value="Genomic_DNA"/>
</dbReference>
<name>A0A0F9B970_9ZZZZ</name>
<protein>
    <recommendedName>
        <fullName evidence="2">DUF2442 domain-containing protein</fullName>
    </recommendedName>
</protein>
<gene>
    <name evidence="1" type="ORF">LCGC14_2817960</name>
</gene>
<organism evidence="1">
    <name type="scientific">marine sediment metagenome</name>
    <dbReference type="NCBI Taxonomy" id="412755"/>
    <lineage>
        <taxon>unclassified sequences</taxon>
        <taxon>metagenomes</taxon>
        <taxon>ecological metagenomes</taxon>
    </lineage>
</organism>
<reference evidence="1" key="1">
    <citation type="journal article" date="2015" name="Nature">
        <title>Complex archaea that bridge the gap between prokaryotes and eukaryotes.</title>
        <authorList>
            <person name="Spang A."/>
            <person name="Saw J.H."/>
            <person name="Jorgensen S.L."/>
            <person name="Zaremba-Niedzwiedzka K."/>
            <person name="Martijn J."/>
            <person name="Lind A.E."/>
            <person name="van Eijk R."/>
            <person name="Schleper C."/>
            <person name="Guy L."/>
            <person name="Ettema T.J."/>
        </authorList>
    </citation>
    <scope>NUCLEOTIDE SEQUENCE</scope>
</reference>
<proteinExistence type="predicted"/>
<evidence type="ECO:0000313" key="1">
    <source>
        <dbReference type="EMBL" id="KKK80991.1"/>
    </source>
</evidence>
<accession>A0A0F9B970</accession>
<evidence type="ECO:0008006" key="2">
    <source>
        <dbReference type="Google" id="ProtNLM"/>
    </source>
</evidence>
<sequence>MDNNYYDLNKTVKNIFAGETHVVIEFTDGSSLQIDAFISADRAGAYAAIEIGEIDGPS</sequence>